<dbReference type="InterPro" id="IPR020864">
    <property type="entry name" value="MACPF"/>
</dbReference>
<sequence length="677" mass="75127">MLSTIELAASAKADFRSGERKQSMQQNSESVYAKCTVHTVPTAACLLECSNLHLSGRAIEELQNIEAMMTCKSDVTEEATNFFDQYGSHAIAGMIHFGGVHITTAHALYQSSSNLEMIKNSVSKALATAVKGGNLFIKGEPSDAGVASSSEDNTADKREKQSSNVQLKSQMFGGAPGASSVSKWCEGLVQDSSTWAVIDGSSDTVPVWQIVKANGQHFQDADALANALKKSWEERTGQKAPAESSDSYRQAVSCVQQRIDEFAQRVEKENLSEENWHLQLQTFCSFPMKGRLYFQLACEQDENYSKLTDMGLDCPLKLAEAVEQTVLPDLQAFNVQHEGDSEKQRKVLQLVFVDLNTAVQHLLRRLKESGDAEKHFLTCTALARNSYSLQNDIFENLKNPESLQHLAQSLKESAQQLSVIKESSEPEFVQARLLHTAMDARFDDGCCFQVADWILLFQQCGIQWIALLNEKLTDIAYNSSKAWRELNEVVTHLLSNFSDNRQPLQLPENMVSKLRDAQSNTSEVVVPNSDKQQLDKDGMALIQRLGLAEYFPSKIGLIDVMKVGDEMYSAATDVTQLPQKILKSIIQADYKSGFEIVEACNISPSEGKKAVSQSFWDDEDDQDDMAHEAKKLHYSDVLLACLLSCNMRLQQLLAEKLNDCKHAFPIASACAGSLELR</sequence>
<proteinExistence type="predicted"/>
<evidence type="ECO:0000256" key="1">
    <source>
        <dbReference type="SAM" id="MobiDB-lite"/>
    </source>
</evidence>
<feature type="region of interest" description="Disordered" evidence="1">
    <location>
        <begin position="141"/>
        <end position="165"/>
    </location>
</feature>
<evidence type="ECO:0000313" key="4">
    <source>
        <dbReference type="WBParaSite" id="maker-uti_cns_0004407-snap-gene-0.9-mRNA-1"/>
    </source>
</evidence>
<dbReference type="Pfam" id="PF01823">
    <property type="entry name" value="MACPF"/>
    <property type="match status" value="1"/>
</dbReference>
<organism evidence="3 4">
    <name type="scientific">Macrostomum lignano</name>
    <dbReference type="NCBI Taxonomy" id="282301"/>
    <lineage>
        <taxon>Eukaryota</taxon>
        <taxon>Metazoa</taxon>
        <taxon>Spiralia</taxon>
        <taxon>Lophotrochozoa</taxon>
        <taxon>Platyhelminthes</taxon>
        <taxon>Rhabditophora</taxon>
        <taxon>Macrostomorpha</taxon>
        <taxon>Macrostomida</taxon>
        <taxon>Macrostomidae</taxon>
        <taxon>Macrostomum</taxon>
    </lineage>
</organism>
<protein>
    <submittedName>
        <fullName evidence="4">MACPF domain-containing protein</fullName>
    </submittedName>
</protein>
<accession>A0A1I8H5V1</accession>
<evidence type="ECO:0000259" key="2">
    <source>
        <dbReference type="Pfam" id="PF01823"/>
    </source>
</evidence>
<dbReference type="AlphaFoldDB" id="A0A1I8H5V1"/>
<keyword evidence="3" id="KW-1185">Reference proteome</keyword>
<feature type="domain" description="MACPF" evidence="2">
    <location>
        <begin position="11"/>
        <end position="187"/>
    </location>
</feature>
<reference evidence="4" key="1">
    <citation type="submission" date="2016-11" db="UniProtKB">
        <authorList>
            <consortium name="WormBaseParasite"/>
        </authorList>
    </citation>
    <scope>IDENTIFICATION</scope>
</reference>
<dbReference type="WBParaSite" id="maker-uti_cns_0004407-snap-gene-0.9-mRNA-1">
    <property type="protein sequence ID" value="maker-uti_cns_0004407-snap-gene-0.9-mRNA-1"/>
    <property type="gene ID" value="maker-uti_cns_0004407-snap-gene-0.9"/>
</dbReference>
<name>A0A1I8H5V1_9PLAT</name>
<dbReference type="Proteomes" id="UP000095280">
    <property type="component" value="Unplaced"/>
</dbReference>
<evidence type="ECO:0000313" key="3">
    <source>
        <dbReference type="Proteomes" id="UP000095280"/>
    </source>
</evidence>